<keyword evidence="5 6" id="KW-0472">Membrane</keyword>
<feature type="domain" description="Ferric oxidoreductase" evidence="7">
    <location>
        <begin position="56"/>
        <end position="185"/>
    </location>
</feature>
<dbReference type="InterPro" id="IPR050369">
    <property type="entry name" value="RBOH/FRE"/>
</dbReference>
<evidence type="ECO:0000256" key="1">
    <source>
        <dbReference type="ARBA" id="ARBA00004141"/>
    </source>
</evidence>
<dbReference type="InterPro" id="IPR017938">
    <property type="entry name" value="Riboflavin_synthase-like_b-brl"/>
</dbReference>
<comment type="subcellular location">
    <subcellularLocation>
        <location evidence="1">Membrane</location>
        <topology evidence="1">Multi-pass membrane protein</topology>
    </subcellularLocation>
</comment>
<evidence type="ECO:0000313" key="8">
    <source>
        <dbReference type="EMBL" id="MBO8415380.1"/>
    </source>
</evidence>
<feature type="transmembrane region" description="Helical" evidence="6">
    <location>
        <begin position="92"/>
        <end position="114"/>
    </location>
</feature>
<dbReference type="GO" id="GO:0016175">
    <property type="term" value="F:superoxide-generating NAD(P)H oxidase activity"/>
    <property type="evidence" value="ECO:0007669"/>
    <property type="project" value="TreeGrafter"/>
</dbReference>
<reference evidence="8" key="2">
    <citation type="journal article" date="2021" name="PeerJ">
        <title>Extensive microbial diversity within the chicken gut microbiome revealed by metagenomics and culture.</title>
        <authorList>
            <person name="Gilroy R."/>
            <person name="Ravi A."/>
            <person name="Getino M."/>
            <person name="Pursley I."/>
            <person name="Horton D.L."/>
            <person name="Alikhan N.F."/>
            <person name="Baker D."/>
            <person name="Gharbi K."/>
            <person name="Hall N."/>
            <person name="Watson M."/>
            <person name="Adriaenssens E.M."/>
            <person name="Foster-Nyarko E."/>
            <person name="Jarju S."/>
            <person name="Secka A."/>
            <person name="Antonio M."/>
            <person name="Oren A."/>
            <person name="Chaudhuri R.R."/>
            <person name="La Ragione R."/>
            <person name="Hildebrand F."/>
            <person name="Pallen M.J."/>
        </authorList>
    </citation>
    <scope>NUCLEOTIDE SEQUENCE</scope>
    <source>
        <strain evidence="8">17213</strain>
    </source>
</reference>
<gene>
    <name evidence="8" type="ORF">IAB19_03240</name>
</gene>
<evidence type="ECO:0000313" key="9">
    <source>
        <dbReference type="Proteomes" id="UP000823631"/>
    </source>
</evidence>
<name>A0A9D9DBE6_9GAMM</name>
<feature type="transmembrane region" description="Helical" evidence="6">
    <location>
        <begin position="14"/>
        <end position="33"/>
    </location>
</feature>
<feature type="transmembrane region" description="Helical" evidence="6">
    <location>
        <begin position="176"/>
        <end position="195"/>
    </location>
</feature>
<keyword evidence="4" id="KW-0560">Oxidoreductase</keyword>
<feature type="transmembrane region" description="Helical" evidence="6">
    <location>
        <begin position="53"/>
        <end position="71"/>
    </location>
</feature>
<dbReference type="PANTHER" id="PTHR11972">
    <property type="entry name" value="NADPH OXIDASE"/>
    <property type="match status" value="1"/>
</dbReference>
<evidence type="ECO:0000256" key="4">
    <source>
        <dbReference type="ARBA" id="ARBA00023002"/>
    </source>
</evidence>
<dbReference type="SUPFAM" id="SSF63380">
    <property type="entry name" value="Riboflavin synthase domain-like"/>
    <property type="match status" value="1"/>
</dbReference>
<keyword evidence="3 6" id="KW-1133">Transmembrane helix</keyword>
<dbReference type="AlphaFoldDB" id="A0A9D9DBE6"/>
<dbReference type="Proteomes" id="UP000823631">
    <property type="component" value="Unassembled WGS sequence"/>
</dbReference>
<dbReference type="Gene3D" id="2.40.30.10">
    <property type="entry name" value="Translation factors"/>
    <property type="match status" value="1"/>
</dbReference>
<reference evidence="8" key="1">
    <citation type="submission" date="2020-10" db="EMBL/GenBank/DDBJ databases">
        <authorList>
            <person name="Gilroy R."/>
        </authorList>
    </citation>
    <scope>NUCLEOTIDE SEQUENCE</scope>
    <source>
        <strain evidence="8">17213</strain>
    </source>
</reference>
<keyword evidence="2 6" id="KW-0812">Transmembrane</keyword>
<dbReference type="PANTHER" id="PTHR11972:SF69">
    <property type="entry name" value="FERRIC REDUCTION OXIDASE 6-RELATED"/>
    <property type="match status" value="1"/>
</dbReference>
<evidence type="ECO:0000256" key="2">
    <source>
        <dbReference type="ARBA" id="ARBA00022692"/>
    </source>
</evidence>
<sequence>MTVMMERAALRRSFNPWALSGLMCLGVVILYLISLLFYEVPDNRKGIIRELQYLSGGLSWFCACIIMLTASRPRLLEKFIALDQSYKLHKSLGILCALFGLLHFFAKDLCIALMDLFSIEFPASASAPRGAGGAGGYSLRQFAEDSAYLTYFGLFLVIITFVSKIPYRIWQQTHRLLALVFIVMCVHCWVLTESYQLRSPLAWFLTALTLAALPGAVKSLFAREGSASTQQGTLRFIKEEAPYLRVGLGLPNTAAQTAFAPGKFILLKLKDSNKHPFTIARVLNLSGAELTLELFITDKGFFAAQLQKEQPGAAVWCEGPYGENCLNLPDPEGKAAWVLQGSGMTQGLAFCELLRQGQISQQITPADAEDQDGAPGDGRLDILLLARRADDALLMQLISELYALAPQAELNADACEVLVLSQGSEGAGSLRAAAPAGQQRQLPSSLKVKLSVHLSSKHGRVSTEQLTALISESTYCSACGSTPLKAQVCELFKAQGGRSCNFSAEHSSWR</sequence>
<dbReference type="Pfam" id="PF01794">
    <property type="entry name" value="Ferric_reduct"/>
    <property type="match status" value="1"/>
</dbReference>
<dbReference type="InterPro" id="IPR013130">
    <property type="entry name" value="Fe3_Rdtase_TM_dom"/>
</dbReference>
<feature type="transmembrane region" description="Helical" evidence="6">
    <location>
        <begin position="148"/>
        <end position="167"/>
    </location>
</feature>
<organism evidence="8 9">
    <name type="scientific">Candidatus Avisuccinivibrio stercorigallinarum</name>
    <dbReference type="NCBI Taxonomy" id="2840704"/>
    <lineage>
        <taxon>Bacteria</taxon>
        <taxon>Pseudomonadati</taxon>
        <taxon>Pseudomonadota</taxon>
        <taxon>Gammaproteobacteria</taxon>
        <taxon>Aeromonadales</taxon>
        <taxon>Succinivibrionaceae</taxon>
        <taxon>Succinivibrionaceae incertae sedis</taxon>
        <taxon>Candidatus Avisuccinivibrio</taxon>
    </lineage>
</organism>
<evidence type="ECO:0000256" key="3">
    <source>
        <dbReference type="ARBA" id="ARBA00022989"/>
    </source>
</evidence>
<proteinExistence type="predicted"/>
<protein>
    <submittedName>
        <fullName evidence="8">Ferric reductase-like transmembrane domain-containing protein</fullName>
    </submittedName>
</protein>
<evidence type="ECO:0000259" key="7">
    <source>
        <dbReference type="Pfam" id="PF01794"/>
    </source>
</evidence>
<dbReference type="GO" id="GO:0005886">
    <property type="term" value="C:plasma membrane"/>
    <property type="evidence" value="ECO:0007669"/>
    <property type="project" value="TreeGrafter"/>
</dbReference>
<evidence type="ECO:0000256" key="5">
    <source>
        <dbReference type="ARBA" id="ARBA00023136"/>
    </source>
</evidence>
<dbReference type="EMBL" id="JADINH010000066">
    <property type="protein sequence ID" value="MBO8415380.1"/>
    <property type="molecule type" value="Genomic_DNA"/>
</dbReference>
<accession>A0A9D9DBE6</accession>
<evidence type="ECO:0000256" key="6">
    <source>
        <dbReference type="SAM" id="Phobius"/>
    </source>
</evidence>
<comment type="caution">
    <text evidence="8">The sequence shown here is derived from an EMBL/GenBank/DDBJ whole genome shotgun (WGS) entry which is preliminary data.</text>
</comment>